<sequence length="375" mass="42573">MEDEDEDEWKNQNVGVSLNEHLKENEDGEVEVLTEEQAKQYGILLQEELAESEWLYCLKEGRKWSMRRPKFLWTGRLRMHRVSPYRMVPESIPKPDYALDGFPTSEVGAEVNAKKGEVPIKSKEEIEGMREACKVAREVLDSATRMIKEGVTTDELDRVVHDTCIELGAYPSPLNYYNFPKSVCSSVNEVVCHGIPDRRELEDGDIVNLDVTCFYKGFHGDLNETHCVGKVSEKHKKLVRTAHECMEKAIAMVRPGVRFRDLGTPISQHAKANGFSVVRDYCGHGIGNLFHCAPTIPHYEKNKTPGTMRAGMTFTIEPMINEGSKHCVTWPDGWTAVTRDGKRSAQFEQTLLCTENGCEILTARTPNSTPLWWHE</sequence>
<evidence type="ECO:0000256" key="1">
    <source>
        <dbReference type="ARBA" id="ARBA00022438"/>
    </source>
</evidence>
<organism evidence="9 10">
    <name type="scientific">Chloropicon primus</name>
    <dbReference type="NCBI Taxonomy" id="1764295"/>
    <lineage>
        <taxon>Eukaryota</taxon>
        <taxon>Viridiplantae</taxon>
        <taxon>Chlorophyta</taxon>
        <taxon>Chloropicophyceae</taxon>
        <taxon>Chloropicales</taxon>
        <taxon>Chloropicaceae</taxon>
        <taxon>Chloropicon</taxon>
    </lineage>
</organism>
<feature type="binding site" evidence="5">
    <location>
        <position position="284"/>
    </location>
    <ligand>
        <name>a divalent metal cation</name>
        <dbReference type="ChEBI" id="CHEBI:60240"/>
        <label>2</label>
        <note>catalytic</note>
    </ligand>
</feature>
<dbReference type="InterPro" id="IPR002467">
    <property type="entry name" value="Pept_M24A_MAP1"/>
</dbReference>
<feature type="binding site" evidence="5">
    <location>
        <position position="221"/>
    </location>
    <ligand>
        <name>a divalent metal cation</name>
        <dbReference type="ChEBI" id="CHEBI:60240"/>
        <label>2</label>
        <note>catalytic</note>
    </ligand>
</feature>
<keyword evidence="2 5" id="KW-0645">Protease</keyword>
<reference evidence="9 10" key="1">
    <citation type="submission" date="2018-07" db="EMBL/GenBank/DDBJ databases">
        <title>The complete nuclear genome of the prasinophyte Chloropicon primus (CCMP1205).</title>
        <authorList>
            <person name="Pombert J.-F."/>
            <person name="Otis C."/>
            <person name="Turmel M."/>
            <person name="Lemieux C."/>
        </authorList>
    </citation>
    <scope>NUCLEOTIDE SEQUENCE [LARGE SCALE GENOMIC DNA]</scope>
    <source>
        <strain evidence="9 10">CCMP1205</strain>
    </source>
</reference>
<comment type="similarity">
    <text evidence="5">Belongs to the peptidase M24A family. Methionine aminopeptidase type 1 subfamily.</text>
</comment>
<dbReference type="SUPFAM" id="SSF55920">
    <property type="entry name" value="Creatinase/aminopeptidase"/>
    <property type="match status" value="1"/>
</dbReference>
<dbReference type="GO" id="GO:0070006">
    <property type="term" value="F:metalloaminopeptidase activity"/>
    <property type="evidence" value="ECO:0007669"/>
    <property type="project" value="UniProtKB-UniRule"/>
</dbReference>
<dbReference type="NCBIfam" id="TIGR00500">
    <property type="entry name" value="met_pdase_I"/>
    <property type="match status" value="1"/>
</dbReference>
<accession>A0A5B8MR98</accession>
<dbReference type="PROSITE" id="PS00680">
    <property type="entry name" value="MAP_1"/>
    <property type="match status" value="1"/>
</dbReference>
<evidence type="ECO:0000313" key="9">
    <source>
        <dbReference type="EMBL" id="QDZ23099.1"/>
    </source>
</evidence>
<dbReference type="STRING" id="1764295.A0A5B8MR98"/>
<comment type="function">
    <text evidence="6">Cotranslationally removes the N-terminal methionine from nascent proteins. The N-terminal methionine is often cleaved when the second residue in the primary sequence is small and uncharged (Met-Ala-, Cys, Gly, Pro, Ser, Thr, or Val).</text>
</comment>
<evidence type="ECO:0000256" key="2">
    <source>
        <dbReference type="ARBA" id="ARBA00022670"/>
    </source>
</evidence>
<dbReference type="InterPro" id="IPR036005">
    <property type="entry name" value="Creatinase/aminopeptidase-like"/>
</dbReference>
<dbReference type="OrthoDB" id="3209743at2759"/>
<keyword evidence="4 5" id="KW-0378">Hydrolase</keyword>
<evidence type="ECO:0000256" key="4">
    <source>
        <dbReference type="ARBA" id="ARBA00022801"/>
    </source>
</evidence>
<evidence type="ECO:0000256" key="5">
    <source>
        <dbReference type="HAMAP-Rule" id="MF_03174"/>
    </source>
</evidence>
<dbReference type="GO" id="GO:0005829">
    <property type="term" value="C:cytosol"/>
    <property type="evidence" value="ECO:0007669"/>
    <property type="project" value="TreeGrafter"/>
</dbReference>
<feature type="binding site" evidence="5">
    <location>
        <position position="348"/>
    </location>
    <ligand>
        <name>a divalent metal cation</name>
        <dbReference type="ChEBI" id="CHEBI:60240"/>
        <label>2</label>
        <note>catalytic</note>
    </ligand>
</feature>
<feature type="binding site" evidence="5">
    <location>
        <position position="210"/>
    </location>
    <ligand>
        <name>a divalent metal cation</name>
        <dbReference type="ChEBI" id="CHEBI:60240"/>
        <label>1</label>
    </ligand>
</feature>
<dbReference type="AlphaFoldDB" id="A0A5B8MR98"/>
<feature type="binding site" evidence="5">
    <location>
        <position position="291"/>
    </location>
    <ligand>
        <name>substrate</name>
    </ligand>
</feature>
<dbReference type="GO" id="GO:0006508">
    <property type="term" value="P:proteolysis"/>
    <property type="evidence" value="ECO:0007669"/>
    <property type="project" value="UniProtKB-KW"/>
</dbReference>
<dbReference type="PANTHER" id="PTHR43330:SF7">
    <property type="entry name" value="METHIONINE AMINOPEPTIDASE 1"/>
    <property type="match status" value="1"/>
</dbReference>
<feature type="domain" description="Peptidase M24" evidence="8">
    <location>
        <begin position="127"/>
        <end position="355"/>
    </location>
</feature>
<dbReference type="InterPro" id="IPR000994">
    <property type="entry name" value="Pept_M24"/>
</dbReference>
<comment type="cofactor">
    <cofactor evidence="5">
        <name>Co(2+)</name>
        <dbReference type="ChEBI" id="CHEBI:48828"/>
    </cofactor>
    <cofactor evidence="5">
        <name>Zn(2+)</name>
        <dbReference type="ChEBI" id="CHEBI:29105"/>
    </cofactor>
    <cofactor evidence="5">
        <name>Mn(2+)</name>
        <dbReference type="ChEBI" id="CHEBI:29035"/>
    </cofactor>
    <cofactor evidence="5">
        <name>Fe(2+)</name>
        <dbReference type="ChEBI" id="CHEBI:29033"/>
    </cofactor>
    <text evidence="5">Binds 2 divalent metal cations per subunit. Has a high-affinity and a low affinity metal-binding site. The true nature of the physiological cofactor is under debate. The enzyme is active with cobalt, zinc, manganese or divalent iron ions. Most likely, methionine aminopeptidases function as mononuclear Fe(2+)-metalloproteases under physiological conditions, and the catalytically relevant metal-binding site has been assigned to the histidine-containing high-affinity site.</text>
</comment>
<evidence type="ECO:0000259" key="8">
    <source>
        <dbReference type="Pfam" id="PF00557"/>
    </source>
</evidence>
<dbReference type="Proteomes" id="UP000316726">
    <property type="component" value="Chromosome 9"/>
</dbReference>
<dbReference type="InterPro" id="IPR001714">
    <property type="entry name" value="Pept_M24_MAP"/>
</dbReference>
<dbReference type="Gene3D" id="3.90.230.10">
    <property type="entry name" value="Creatinase/methionine aminopeptidase superfamily"/>
    <property type="match status" value="1"/>
</dbReference>
<comment type="catalytic activity">
    <reaction evidence="5 6">
        <text>Release of N-terminal amino acids, preferentially methionine, from peptides and arylamides.</text>
        <dbReference type="EC" id="3.4.11.18"/>
    </reaction>
</comment>
<proteinExistence type="inferred from homology"/>
<feature type="binding site" evidence="5">
    <location>
        <position position="317"/>
    </location>
    <ligand>
        <name>a divalent metal cation</name>
        <dbReference type="ChEBI" id="CHEBI:60240"/>
        <label>2</label>
        <note>catalytic</note>
    </ligand>
</feature>
<keyword evidence="3 5" id="KW-0479">Metal-binding</keyword>
<dbReference type="PRINTS" id="PR00599">
    <property type="entry name" value="MAPEPTIDASE"/>
</dbReference>
<keyword evidence="1 5" id="KW-0031">Aminopeptidase</keyword>
<dbReference type="CDD" id="cd01086">
    <property type="entry name" value="MetAP1"/>
    <property type="match status" value="1"/>
</dbReference>
<dbReference type="EC" id="3.4.11.18" evidence="6"/>
<dbReference type="Pfam" id="PF00557">
    <property type="entry name" value="Peptidase_M24"/>
    <property type="match status" value="1"/>
</dbReference>
<evidence type="ECO:0000256" key="3">
    <source>
        <dbReference type="ARBA" id="ARBA00022723"/>
    </source>
</evidence>
<protein>
    <recommendedName>
        <fullName evidence="6">Methionine aminopeptidase</fullName>
        <ecNumber evidence="6">3.4.11.18</ecNumber>
    </recommendedName>
</protein>
<dbReference type="GO" id="GO:0004239">
    <property type="term" value="F:initiator methionyl aminopeptidase activity"/>
    <property type="evidence" value="ECO:0007669"/>
    <property type="project" value="UniProtKB-UniRule"/>
</dbReference>
<evidence type="ECO:0000256" key="7">
    <source>
        <dbReference type="SAM" id="MobiDB-lite"/>
    </source>
</evidence>
<feature type="binding site" evidence="5">
    <location>
        <position position="193"/>
    </location>
    <ligand>
        <name>substrate</name>
    </ligand>
</feature>
<evidence type="ECO:0000256" key="6">
    <source>
        <dbReference type="RuleBase" id="RU003653"/>
    </source>
</evidence>
<dbReference type="PANTHER" id="PTHR43330">
    <property type="entry name" value="METHIONINE AMINOPEPTIDASE"/>
    <property type="match status" value="1"/>
</dbReference>
<name>A0A5B8MR98_9CHLO</name>
<evidence type="ECO:0000313" key="10">
    <source>
        <dbReference type="Proteomes" id="UP000316726"/>
    </source>
</evidence>
<dbReference type="HAMAP" id="MF_01974">
    <property type="entry name" value="MetAP_1"/>
    <property type="match status" value="1"/>
</dbReference>
<feature type="binding site" evidence="5">
    <location>
        <position position="348"/>
    </location>
    <ligand>
        <name>a divalent metal cation</name>
        <dbReference type="ChEBI" id="CHEBI:60240"/>
        <label>1</label>
    </ligand>
</feature>
<dbReference type="EMBL" id="CP031042">
    <property type="protein sequence ID" value="QDZ23099.1"/>
    <property type="molecule type" value="Genomic_DNA"/>
</dbReference>
<feature type="binding site" evidence="5">
    <location>
        <position position="221"/>
    </location>
    <ligand>
        <name>a divalent metal cation</name>
        <dbReference type="ChEBI" id="CHEBI:60240"/>
        <label>1</label>
    </ligand>
</feature>
<keyword evidence="10" id="KW-1185">Reference proteome</keyword>
<feature type="region of interest" description="Disordered" evidence="7">
    <location>
        <begin position="1"/>
        <end position="28"/>
    </location>
</feature>
<gene>
    <name evidence="9" type="ORF">A3770_09p56170</name>
</gene>
<dbReference type="GO" id="GO:0046872">
    <property type="term" value="F:metal ion binding"/>
    <property type="evidence" value="ECO:0007669"/>
    <property type="project" value="UniProtKB-UniRule"/>
</dbReference>